<gene>
    <name evidence="1" type="ORF">M8818_001115</name>
</gene>
<evidence type="ECO:0000313" key="2">
    <source>
        <dbReference type="Proteomes" id="UP001320706"/>
    </source>
</evidence>
<accession>A0ACC3SLM5</accession>
<keyword evidence="2" id="KW-1185">Reference proteome</keyword>
<reference evidence="1" key="1">
    <citation type="submission" date="2024-02" db="EMBL/GenBank/DDBJ databases">
        <title>Metagenome Assembled Genome of Zalaria obscura JY119.</title>
        <authorList>
            <person name="Vighnesh L."/>
            <person name="Jagadeeshwari U."/>
            <person name="Venkata Ramana C."/>
            <person name="Sasikala C."/>
        </authorList>
    </citation>
    <scope>NUCLEOTIDE SEQUENCE</scope>
    <source>
        <strain evidence="1">JY119</strain>
    </source>
</reference>
<name>A0ACC3SLM5_9PEZI</name>
<sequence>MSADRELPEKRNPLIAPAHTPQLEILVERRRLGQTELTVKPGQVGTSNATQPSNLGKFDYAHLRVPLPKDLKGSGIFSMQRSGHYPEAYFLMRRSSDGYISATGMFKAAFPWASPQQEESEKAYIKSIPETAPEEVAGNVWIPPESALDLADEYGMRPWILALLDPEPIAKGTNDPAKDITSPPRFIIAGQINGASIPEPTPEPSASMSTRRRTLRSASPTKQAPPTPSGRKIATPRKSRRTTRNTREGSALATAFESAVEDNKASVEPEAVNGDRANSETVKVDIESTTEPVEGGDEITTTHVTVETPANRPELALPSDAQAYLDQAKAAINEANKLTAGRSAGRKRKAAMIEEDEDEELLDEDKLDVQPATKRVKTTELELRKEKIKRRATLGIAAGLAIGAILPTVVGTFFQAL</sequence>
<proteinExistence type="predicted"/>
<organism evidence="1 2">
    <name type="scientific">Zalaria obscura</name>
    <dbReference type="NCBI Taxonomy" id="2024903"/>
    <lineage>
        <taxon>Eukaryota</taxon>
        <taxon>Fungi</taxon>
        <taxon>Dikarya</taxon>
        <taxon>Ascomycota</taxon>
        <taxon>Pezizomycotina</taxon>
        <taxon>Dothideomycetes</taxon>
        <taxon>Dothideomycetidae</taxon>
        <taxon>Dothideales</taxon>
        <taxon>Zalariaceae</taxon>
        <taxon>Zalaria</taxon>
    </lineage>
</organism>
<evidence type="ECO:0000313" key="1">
    <source>
        <dbReference type="EMBL" id="KAK8219380.1"/>
    </source>
</evidence>
<dbReference type="EMBL" id="JAMKPW020000004">
    <property type="protein sequence ID" value="KAK8219380.1"/>
    <property type="molecule type" value="Genomic_DNA"/>
</dbReference>
<comment type="caution">
    <text evidence="1">The sequence shown here is derived from an EMBL/GenBank/DDBJ whole genome shotgun (WGS) entry which is preliminary data.</text>
</comment>
<protein>
    <submittedName>
        <fullName evidence="1">Uncharacterized protein</fullName>
    </submittedName>
</protein>
<dbReference type="Proteomes" id="UP001320706">
    <property type="component" value="Unassembled WGS sequence"/>
</dbReference>